<protein>
    <submittedName>
        <fullName evidence="2">TusA-related sulfurtransferase</fullName>
    </submittedName>
</protein>
<dbReference type="SUPFAM" id="SSF64307">
    <property type="entry name" value="SirA-like"/>
    <property type="match status" value="1"/>
</dbReference>
<accession>A0A1H2J8Y3</accession>
<dbReference type="InterPro" id="IPR036868">
    <property type="entry name" value="TusA-like_sf"/>
</dbReference>
<reference evidence="3" key="1">
    <citation type="submission" date="2016-10" db="EMBL/GenBank/DDBJ databases">
        <authorList>
            <person name="Varghese N."/>
            <person name="Submissions S."/>
        </authorList>
    </citation>
    <scope>NUCLEOTIDE SEQUENCE [LARGE SCALE GENOMIC DNA]</scope>
    <source>
        <strain evidence="3">DSM 3384</strain>
    </source>
</reference>
<proteinExistence type="predicted"/>
<dbReference type="RefSeq" id="WP_092236665.1">
    <property type="nucleotide sequence ID" value="NZ_FNLL01000011.1"/>
</dbReference>
<dbReference type="InterPro" id="IPR001455">
    <property type="entry name" value="TusA-like"/>
</dbReference>
<keyword evidence="2" id="KW-0808">Transferase</keyword>
<gene>
    <name evidence="2" type="ORF">SAMN04487931_11132</name>
</gene>
<dbReference type="AlphaFoldDB" id="A0A1H2J8Y3"/>
<dbReference type="CDD" id="cd03421">
    <property type="entry name" value="SirA_like_N"/>
    <property type="match status" value="1"/>
</dbReference>
<organism evidence="2 3">
    <name type="scientific">Desulfobacula phenolica</name>
    <dbReference type="NCBI Taxonomy" id="90732"/>
    <lineage>
        <taxon>Bacteria</taxon>
        <taxon>Pseudomonadati</taxon>
        <taxon>Thermodesulfobacteriota</taxon>
        <taxon>Desulfobacteria</taxon>
        <taxon>Desulfobacterales</taxon>
        <taxon>Desulfobacteraceae</taxon>
        <taxon>Desulfobacula</taxon>
    </lineage>
</organism>
<evidence type="ECO:0000313" key="2">
    <source>
        <dbReference type="EMBL" id="SDU52595.1"/>
    </source>
</evidence>
<dbReference type="Gene3D" id="3.30.110.40">
    <property type="entry name" value="TusA-like domain"/>
    <property type="match status" value="1"/>
</dbReference>
<keyword evidence="3" id="KW-1185">Reference proteome</keyword>
<sequence length="72" mass="7898">MSITIDAKGFSCPQPVLMFMEAAALGTEKEIMVLVDTDASKENVSRAAQSKGYTVKDIQQQGDEYQINLVKD</sequence>
<dbReference type="GO" id="GO:0016740">
    <property type="term" value="F:transferase activity"/>
    <property type="evidence" value="ECO:0007669"/>
    <property type="project" value="UniProtKB-KW"/>
</dbReference>
<dbReference type="Proteomes" id="UP000199608">
    <property type="component" value="Unassembled WGS sequence"/>
</dbReference>
<evidence type="ECO:0000313" key="3">
    <source>
        <dbReference type="Proteomes" id="UP000199608"/>
    </source>
</evidence>
<dbReference type="Pfam" id="PF01206">
    <property type="entry name" value="TusA"/>
    <property type="match status" value="1"/>
</dbReference>
<evidence type="ECO:0000259" key="1">
    <source>
        <dbReference type="Pfam" id="PF01206"/>
    </source>
</evidence>
<name>A0A1H2J8Y3_9BACT</name>
<feature type="domain" description="UPF0033" evidence="1">
    <location>
        <begin position="3"/>
        <end position="67"/>
    </location>
</feature>
<dbReference type="EMBL" id="FNLL01000011">
    <property type="protein sequence ID" value="SDU52595.1"/>
    <property type="molecule type" value="Genomic_DNA"/>
</dbReference>